<organism evidence="2 3">
    <name type="scientific">Deinococcus depolymerans</name>
    <dbReference type="NCBI Taxonomy" id="392408"/>
    <lineage>
        <taxon>Bacteria</taxon>
        <taxon>Thermotogati</taxon>
        <taxon>Deinococcota</taxon>
        <taxon>Deinococci</taxon>
        <taxon>Deinococcales</taxon>
        <taxon>Deinococcaceae</taxon>
        <taxon>Deinococcus</taxon>
    </lineage>
</organism>
<comment type="caution">
    <text evidence="2">The sequence shown here is derived from an EMBL/GenBank/DDBJ whole genome shotgun (WGS) entry which is preliminary data.</text>
</comment>
<keyword evidence="3" id="KW-1185">Reference proteome</keyword>
<protein>
    <submittedName>
        <fullName evidence="2">Uncharacterized protein</fullName>
    </submittedName>
</protein>
<dbReference type="EMBL" id="BAAADB010000001">
    <property type="protein sequence ID" value="GAA0496949.1"/>
    <property type="molecule type" value="Genomic_DNA"/>
</dbReference>
<feature type="region of interest" description="Disordered" evidence="1">
    <location>
        <begin position="383"/>
        <end position="402"/>
    </location>
</feature>
<sequence length="402" mass="43323">MPNNDGVDTFVRQATRGLRGQARRDAQAELRSHLHERTGQLMGGGLSLEAAQMRAQAELGPTKAMSQGFQQSHSLSAPGRWPTLLALPALFSAALTMGIMGGPWQAAVQGQLERWSTGGSACGKDSRCTQLSAHWWKPENLHTVNLVRPQELAGLLPGTQITGAGRWKKLTLPGAAPLTLNDYRFTVHAGPLPVSLIPHATTVYSELLLDARRQGWPVKLGGSTQAPRLTLAGQTLPDSTLNMLTMLASYQHQLSLTLSQVAPETNGWTVPPTTVSRRPQRRTMGLKLPTRTGQVYALLIAQHFTDPFGAPDGTYTEVNLSFGEPGPNGKTFFPVPQDMRGTSPAGPVTVLNTVTRWPDLIANAGRAPVALLISVPFALNPDQRLPSQGLPLPDHLTLTEPR</sequence>
<evidence type="ECO:0000313" key="3">
    <source>
        <dbReference type="Proteomes" id="UP001500191"/>
    </source>
</evidence>
<gene>
    <name evidence="2" type="ORF">GCM10008937_00070</name>
</gene>
<accession>A0ABN1BG12</accession>
<evidence type="ECO:0000313" key="2">
    <source>
        <dbReference type="EMBL" id="GAA0496949.1"/>
    </source>
</evidence>
<evidence type="ECO:0000256" key="1">
    <source>
        <dbReference type="SAM" id="MobiDB-lite"/>
    </source>
</evidence>
<name>A0ABN1BG12_9DEIO</name>
<reference evidence="2 3" key="1">
    <citation type="journal article" date="2019" name="Int. J. Syst. Evol. Microbiol.">
        <title>The Global Catalogue of Microorganisms (GCM) 10K type strain sequencing project: providing services to taxonomists for standard genome sequencing and annotation.</title>
        <authorList>
            <consortium name="The Broad Institute Genomics Platform"/>
            <consortium name="The Broad Institute Genome Sequencing Center for Infectious Disease"/>
            <person name="Wu L."/>
            <person name="Ma J."/>
        </authorList>
    </citation>
    <scope>NUCLEOTIDE SEQUENCE [LARGE SCALE GENOMIC DNA]</scope>
    <source>
        <strain evidence="2 3">JCM 14368</strain>
    </source>
</reference>
<dbReference type="RefSeq" id="WP_343754692.1">
    <property type="nucleotide sequence ID" value="NZ_BAAADB010000001.1"/>
</dbReference>
<dbReference type="Proteomes" id="UP001500191">
    <property type="component" value="Unassembled WGS sequence"/>
</dbReference>
<proteinExistence type="predicted"/>